<dbReference type="InterPro" id="IPR036513">
    <property type="entry name" value="STAS_dom_sf"/>
</dbReference>
<organism evidence="2 3">
    <name type="scientific">Nocardiopsis sinuspersici</name>
    <dbReference type="NCBI Taxonomy" id="501010"/>
    <lineage>
        <taxon>Bacteria</taxon>
        <taxon>Bacillati</taxon>
        <taxon>Actinomycetota</taxon>
        <taxon>Actinomycetes</taxon>
        <taxon>Streptosporangiales</taxon>
        <taxon>Nocardiopsidaceae</taxon>
        <taxon>Nocardiopsis</taxon>
    </lineage>
</organism>
<dbReference type="Proteomes" id="UP000189004">
    <property type="component" value="Unassembled WGS sequence"/>
</dbReference>
<dbReference type="Gene3D" id="3.30.750.24">
    <property type="entry name" value="STAS domain"/>
    <property type="match status" value="1"/>
</dbReference>
<comment type="caution">
    <text evidence="2">The sequence shown here is derived from an EMBL/GenBank/DDBJ whole genome shotgun (WGS) entry which is preliminary data.</text>
</comment>
<sequence length="101" mass="10763">MPVRIRGGTGPTTDPERRDHPLDVLCSDGGRIVPDPSGVTFFSATGFSLPAAARARTGALGVDLRSATLSTRVHTFLEITGTQYLPPVNTKTREALVDDSR</sequence>
<dbReference type="OrthoDB" id="3785441at2"/>
<accession>A0A1V3C224</accession>
<keyword evidence="3" id="KW-1185">Reference proteome</keyword>
<gene>
    <name evidence="2" type="ORF">NOSIN_14430</name>
</gene>
<evidence type="ECO:0000256" key="1">
    <source>
        <dbReference type="SAM" id="MobiDB-lite"/>
    </source>
</evidence>
<dbReference type="AlphaFoldDB" id="A0A1V3C224"/>
<proteinExistence type="predicted"/>
<feature type="region of interest" description="Disordered" evidence="1">
    <location>
        <begin position="1"/>
        <end position="20"/>
    </location>
</feature>
<evidence type="ECO:0000313" key="3">
    <source>
        <dbReference type="Proteomes" id="UP000189004"/>
    </source>
</evidence>
<dbReference type="SUPFAM" id="SSF52091">
    <property type="entry name" value="SpoIIaa-like"/>
    <property type="match status" value="1"/>
</dbReference>
<protein>
    <recommendedName>
        <fullName evidence="4">STAS domain-containing protein</fullName>
    </recommendedName>
</protein>
<name>A0A1V3C224_9ACTN</name>
<reference evidence="3" key="1">
    <citation type="submission" date="2016-08" db="EMBL/GenBank/DDBJ databases">
        <authorList>
            <person name="Tokovenko B."/>
            <person name="Kalinowski J."/>
        </authorList>
    </citation>
    <scope>NUCLEOTIDE SEQUENCE [LARGE SCALE GENOMIC DNA]</scope>
    <source>
        <strain evidence="3">UTMC102</strain>
    </source>
</reference>
<dbReference type="RefSeq" id="WP_077691270.1">
    <property type="nucleotide sequence ID" value="NZ_MCOK01000001.1"/>
</dbReference>
<evidence type="ECO:0000313" key="2">
    <source>
        <dbReference type="EMBL" id="OOC54851.1"/>
    </source>
</evidence>
<dbReference type="EMBL" id="MCOK01000001">
    <property type="protein sequence ID" value="OOC54851.1"/>
    <property type="molecule type" value="Genomic_DNA"/>
</dbReference>
<evidence type="ECO:0008006" key="4">
    <source>
        <dbReference type="Google" id="ProtNLM"/>
    </source>
</evidence>